<proteinExistence type="predicted"/>
<dbReference type="AlphaFoldDB" id="A0A392VEC7"/>
<reference evidence="1 2" key="1">
    <citation type="journal article" date="2018" name="Front. Plant Sci.">
        <title>Red Clover (Trifolium pratense) and Zigzag Clover (T. medium) - A Picture of Genomic Similarities and Differences.</title>
        <authorList>
            <person name="Dluhosova J."/>
            <person name="Istvanek J."/>
            <person name="Nedelnik J."/>
            <person name="Repkova J."/>
        </authorList>
    </citation>
    <scope>NUCLEOTIDE SEQUENCE [LARGE SCALE GENOMIC DNA]</scope>
    <source>
        <strain evidence="2">cv. 10/8</strain>
        <tissue evidence="1">Leaf</tissue>
    </source>
</reference>
<name>A0A392VEC7_9FABA</name>
<keyword evidence="2" id="KW-1185">Reference proteome</keyword>
<dbReference type="Proteomes" id="UP000265520">
    <property type="component" value="Unassembled WGS sequence"/>
</dbReference>
<dbReference type="EMBL" id="LXQA011108966">
    <property type="protein sequence ID" value="MCI85175.1"/>
    <property type="molecule type" value="Genomic_DNA"/>
</dbReference>
<protein>
    <submittedName>
        <fullName evidence="1">Uncharacterized protein</fullName>
    </submittedName>
</protein>
<evidence type="ECO:0000313" key="2">
    <source>
        <dbReference type="Proteomes" id="UP000265520"/>
    </source>
</evidence>
<organism evidence="1 2">
    <name type="scientific">Trifolium medium</name>
    <dbReference type="NCBI Taxonomy" id="97028"/>
    <lineage>
        <taxon>Eukaryota</taxon>
        <taxon>Viridiplantae</taxon>
        <taxon>Streptophyta</taxon>
        <taxon>Embryophyta</taxon>
        <taxon>Tracheophyta</taxon>
        <taxon>Spermatophyta</taxon>
        <taxon>Magnoliopsida</taxon>
        <taxon>eudicotyledons</taxon>
        <taxon>Gunneridae</taxon>
        <taxon>Pentapetalae</taxon>
        <taxon>rosids</taxon>
        <taxon>fabids</taxon>
        <taxon>Fabales</taxon>
        <taxon>Fabaceae</taxon>
        <taxon>Papilionoideae</taxon>
        <taxon>50 kb inversion clade</taxon>
        <taxon>NPAAA clade</taxon>
        <taxon>Hologalegina</taxon>
        <taxon>IRL clade</taxon>
        <taxon>Trifolieae</taxon>
        <taxon>Trifolium</taxon>
    </lineage>
</organism>
<comment type="caution">
    <text evidence="1">The sequence shown here is derived from an EMBL/GenBank/DDBJ whole genome shotgun (WGS) entry which is preliminary data.</text>
</comment>
<accession>A0A392VEC7</accession>
<feature type="non-terminal residue" evidence="1">
    <location>
        <position position="16"/>
    </location>
</feature>
<evidence type="ECO:0000313" key="1">
    <source>
        <dbReference type="EMBL" id="MCI85175.1"/>
    </source>
</evidence>
<sequence>MSSIVKEVAHGPSIDA</sequence>